<dbReference type="AlphaFoldDB" id="A0A7X1J2S0"/>
<dbReference type="GO" id="GO:0005886">
    <property type="term" value="C:plasma membrane"/>
    <property type="evidence" value="ECO:0007669"/>
    <property type="project" value="UniProtKB-SubCell"/>
</dbReference>
<dbReference type="PANTHER" id="PTHR42727:SF1">
    <property type="entry name" value="PHOSPHATE TRANSPORT SYSTEM PERMEASE"/>
    <property type="match status" value="1"/>
</dbReference>
<proteinExistence type="inferred from homology"/>
<accession>A0A7X1J2S0</accession>
<dbReference type="PROSITE" id="PS50928">
    <property type="entry name" value="ABC_TM1"/>
    <property type="match status" value="1"/>
</dbReference>
<comment type="caution">
    <text evidence="8">The sequence shown here is derived from an EMBL/GenBank/DDBJ whole genome shotgun (WGS) entry which is preliminary data.</text>
</comment>
<keyword evidence="9" id="KW-1185">Reference proteome</keyword>
<keyword evidence="6" id="KW-0592">Phosphate transport</keyword>
<organism evidence="8 9">
    <name type="scientific">Streptomyces cupreus</name>
    <dbReference type="NCBI Taxonomy" id="2759956"/>
    <lineage>
        <taxon>Bacteria</taxon>
        <taxon>Bacillati</taxon>
        <taxon>Actinomycetota</taxon>
        <taxon>Actinomycetes</taxon>
        <taxon>Kitasatosporales</taxon>
        <taxon>Streptomycetaceae</taxon>
        <taxon>Streptomyces</taxon>
    </lineage>
</organism>
<dbReference type="EMBL" id="JACMSF010000011">
    <property type="protein sequence ID" value="MBC2902465.1"/>
    <property type="molecule type" value="Genomic_DNA"/>
</dbReference>
<reference evidence="8 9" key="1">
    <citation type="submission" date="2020-08" db="EMBL/GenBank/DDBJ databases">
        <title>Streptomyces sp. PSKA01 genome sequencing and assembly.</title>
        <authorList>
            <person name="Mandal S."/>
            <person name="Maiti P.K."/>
            <person name="Das P."/>
        </authorList>
    </citation>
    <scope>NUCLEOTIDE SEQUENCE [LARGE SCALE GENOMIC DNA]</scope>
    <source>
        <strain evidence="8 9">PSKA01</strain>
    </source>
</reference>
<feature type="transmembrane region" description="Helical" evidence="5">
    <location>
        <begin position="168"/>
        <end position="191"/>
    </location>
</feature>
<protein>
    <recommendedName>
        <fullName evidence="6">Phosphate transport system permease protein</fullName>
    </recommendedName>
</protein>
<comment type="similarity">
    <text evidence="6">Belongs to the binding-protein-dependent transport system permease family. CysTW subfamily.</text>
</comment>
<dbReference type="InterPro" id="IPR035906">
    <property type="entry name" value="MetI-like_sf"/>
</dbReference>
<evidence type="ECO:0000313" key="8">
    <source>
        <dbReference type="EMBL" id="MBC2902465.1"/>
    </source>
</evidence>
<comment type="subcellular location">
    <subcellularLocation>
        <location evidence="5">Cell membrane</location>
        <topology evidence="5">Multi-pass membrane protein</topology>
    </subcellularLocation>
    <subcellularLocation>
        <location evidence="1">Membrane</location>
        <topology evidence="1">Multi-pass membrane protein</topology>
    </subcellularLocation>
</comment>
<evidence type="ECO:0000256" key="1">
    <source>
        <dbReference type="ARBA" id="ARBA00004141"/>
    </source>
</evidence>
<evidence type="ECO:0000256" key="2">
    <source>
        <dbReference type="ARBA" id="ARBA00022692"/>
    </source>
</evidence>
<dbReference type="SUPFAM" id="SSF161098">
    <property type="entry name" value="MetI-like"/>
    <property type="match status" value="1"/>
</dbReference>
<feature type="transmembrane region" description="Helical" evidence="5">
    <location>
        <begin position="87"/>
        <end position="113"/>
    </location>
</feature>
<name>A0A7X1J2S0_9ACTN</name>
<dbReference type="NCBIfam" id="TIGR02138">
    <property type="entry name" value="phosphate_pstC"/>
    <property type="match status" value="1"/>
</dbReference>
<evidence type="ECO:0000256" key="3">
    <source>
        <dbReference type="ARBA" id="ARBA00022989"/>
    </source>
</evidence>
<dbReference type="Pfam" id="PF00528">
    <property type="entry name" value="BPD_transp_1"/>
    <property type="match status" value="1"/>
</dbReference>
<dbReference type="RefSeq" id="WP_186282376.1">
    <property type="nucleotide sequence ID" value="NZ_JACMSF010000011.1"/>
</dbReference>
<evidence type="ECO:0000259" key="7">
    <source>
        <dbReference type="PROSITE" id="PS50928"/>
    </source>
</evidence>
<dbReference type="GO" id="GO:0006817">
    <property type="term" value="P:phosphate ion transport"/>
    <property type="evidence" value="ECO:0007669"/>
    <property type="project" value="UniProtKB-KW"/>
</dbReference>
<evidence type="ECO:0000256" key="5">
    <source>
        <dbReference type="RuleBase" id="RU363032"/>
    </source>
</evidence>
<dbReference type="InterPro" id="IPR000515">
    <property type="entry name" value="MetI-like"/>
</dbReference>
<keyword evidence="6" id="KW-1003">Cell membrane</keyword>
<sequence>MTSPTLKAPAGAGPRSLRRAKPRYGERVIQGLLLVAALVSVATTVGIVVSLIPPTVDFFERVSVAEFLGGTEWTALFSTPEYGVLPLLGATMLITVIALAVAVPVGLGAAIYLSEYADRRVRAALKPALEVLAGVPTVVYGFFALSFVTPRLREWWPGGGTGPDFQNALSAGLVMGVMIIPTIASLSEDAMAAVPDSLRDGAYALGSGKRIVSVRVVVPAALSGIVAACVLGISRAIGETMIVAIASGLTATLTVNPLEAMQTMTGFIAQAGQGDVPVQSFEYKTIFAVGALLFVITFVMNVISIRLVRKYREVYE</sequence>
<evidence type="ECO:0000256" key="6">
    <source>
        <dbReference type="RuleBase" id="RU363054"/>
    </source>
</evidence>
<feature type="transmembrane region" description="Helical" evidence="5">
    <location>
        <begin position="28"/>
        <end position="52"/>
    </location>
</feature>
<dbReference type="Gene3D" id="1.10.3720.10">
    <property type="entry name" value="MetI-like"/>
    <property type="match status" value="1"/>
</dbReference>
<dbReference type="InterPro" id="IPR011864">
    <property type="entry name" value="Phosphate_PstC"/>
</dbReference>
<keyword evidence="4 5" id="KW-0472">Membrane</keyword>
<feature type="transmembrane region" description="Helical" evidence="5">
    <location>
        <begin position="212"/>
        <end position="233"/>
    </location>
</feature>
<evidence type="ECO:0000256" key="4">
    <source>
        <dbReference type="ARBA" id="ARBA00023136"/>
    </source>
</evidence>
<dbReference type="GO" id="GO:0005315">
    <property type="term" value="F:phosphate transmembrane transporter activity"/>
    <property type="evidence" value="ECO:0007669"/>
    <property type="project" value="InterPro"/>
</dbReference>
<feature type="transmembrane region" description="Helical" evidence="5">
    <location>
        <begin position="286"/>
        <end position="308"/>
    </location>
</feature>
<keyword evidence="2 5" id="KW-0812">Transmembrane</keyword>
<dbReference type="CDD" id="cd06261">
    <property type="entry name" value="TM_PBP2"/>
    <property type="match status" value="1"/>
</dbReference>
<comment type="function">
    <text evidence="6">Part of the binding-protein-dependent transport system for phosphate; probably responsible for the translocation of the substrate across the membrane.</text>
</comment>
<gene>
    <name evidence="8" type="primary">pstC</name>
    <name evidence="8" type="ORF">H4N64_12745</name>
</gene>
<evidence type="ECO:0000313" key="9">
    <source>
        <dbReference type="Proteomes" id="UP000584670"/>
    </source>
</evidence>
<keyword evidence="3 5" id="KW-1133">Transmembrane helix</keyword>
<keyword evidence="5" id="KW-0813">Transport</keyword>
<feature type="transmembrane region" description="Helical" evidence="5">
    <location>
        <begin position="125"/>
        <end position="148"/>
    </location>
</feature>
<feature type="domain" description="ABC transmembrane type-1" evidence="7">
    <location>
        <begin position="88"/>
        <end position="304"/>
    </location>
</feature>
<dbReference type="Proteomes" id="UP000584670">
    <property type="component" value="Unassembled WGS sequence"/>
</dbReference>
<dbReference type="PANTHER" id="PTHR42727">
    <property type="entry name" value="PHOSPHATE TRANSPORT SYSTEM PERMEASE PROTEIN"/>
    <property type="match status" value="1"/>
</dbReference>